<protein>
    <submittedName>
        <fullName evidence="4">Alpha amylase, catalytic domain protein</fullName>
    </submittedName>
</protein>
<name>U2M748_9FIRM</name>
<keyword evidence="2" id="KW-0326">Glycosidase</keyword>
<dbReference type="GO" id="GO:0005975">
    <property type="term" value="P:carbohydrate metabolic process"/>
    <property type="evidence" value="ECO:0007669"/>
    <property type="project" value="InterPro"/>
</dbReference>
<keyword evidence="1" id="KW-0378">Hydrolase</keyword>
<dbReference type="SUPFAM" id="SSF51445">
    <property type="entry name" value="(Trans)glycosidases"/>
    <property type="match status" value="1"/>
</dbReference>
<dbReference type="HOGENOM" id="CLU_006462_6_3_9"/>
<evidence type="ECO:0000259" key="3">
    <source>
        <dbReference type="SMART" id="SM00642"/>
    </source>
</evidence>
<evidence type="ECO:0000313" key="4">
    <source>
        <dbReference type="EMBL" id="ERJ95148.1"/>
    </source>
</evidence>
<gene>
    <name evidence="4" type="ORF">RUMCAL_01685</name>
</gene>
<organism evidence="4 5">
    <name type="scientific">Ruminococcus callidus ATCC 27760</name>
    <dbReference type="NCBI Taxonomy" id="411473"/>
    <lineage>
        <taxon>Bacteria</taxon>
        <taxon>Bacillati</taxon>
        <taxon>Bacillota</taxon>
        <taxon>Clostridia</taxon>
        <taxon>Eubacteriales</taxon>
        <taxon>Oscillospiraceae</taxon>
        <taxon>Ruminococcus</taxon>
    </lineage>
</organism>
<dbReference type="GO" id="GO:0016798">
    <property type="term" value="F:hydrolase activity, acting on glycosyl bonds"/>
    <property type="evidence" value="ECO:0007669"/>
    <property type="project" value="UniProtKB-KW"/>
</dbReference>
<keyword evidence="5" id="KW-1185">Reference proteome</keyword>
<dbReference type="Gene3D" id="3.20.20.80">
    <property type="entry name" value="Glycosidases"/>
    <property type="match status" value="1"/>
</dbReference>
<dbReference type="Proteomes" id="UP000016662">
    <property type="component" value="Unassembled WGS sequence"/>
</dbReference>
<dbReference type="CDD" id="cd11338">
    <property type="entry name" value="AmyAc_CMD"/>
    <property type="match status" value="1"/>
</dbReference>
<dbReference type="Gene3D" id="3.90.400.10">
    <property type="entry name" value="Oligo-1,6-glucosidase, Domain 2"/>
    <property type="match status" value="1"/>
</dbReference>
<feature type="domain" description="Glycosyl hydrolase family 13 catalytic" evidence="3">
    <location>
        <begin position="4"/>
        <end position="390"/>
    </location>
</feature>
<dbReference type="SMART" id="SM00642">
    <property type="entry name" value="Aamy"/>
    <property type="match status" value="1"/>
</dbReference>
<dbReference type="PANTHER" id="PTHR10357">
    <property type="entry name" value="ALPHA-AMYLASE FAMILY MEMBER"/>
    <property type="match status" value="1"/>
</dbReference>
<evidence type="ECO:0000256" key="1">
    <source>
        <dbReference type="ARBA" id="ARBA00022801"/>
    </source>
</evidence>
<dbReference type="EMBL" id="AWVF01000214">
    <property type="protein sequence ID" value="ERJ95148.1"/>
    <property type="molecule type" value="Genomic_DNA"/>
</dbReference>
<dbReference type="PANTHER" id="PTHR10357:SF210">
    <property type="entry name" value="MALTODEXTRIN GLUCOSIDASE"/>
    <property type="match status" value="1"/>
</dbReference>
<dbReference type="STRING" id="411473.RUMCAL_01685"/>
<dbReference type="Pfam" id="PF00128">
    <property type="entry name" value="Alpha-amylase"/>
    <property type="match status" value="1"/>
</dbReference>
<dbReference type="InterPro" id="IPR006047">
    <property type="entry name" value="GH13_cat_dom"/>
</dbReference>
<proteinExistence type="predicted"/>
<sequence>MHDNVPSDRVMREWGELPYYKPDQNGHVWNNDYFGGDLDGIRSKLDYLKDLGVTCIYLNPIFESHENHRYNTANYRKVDPLLGTNEDFRELCKAAKTYGISVILDGVFSHTGADSIYFNKFGRYPTPGAYQSEKSPYYSWYHFWGNKEYESWWGIDTLPNVDENNPSYTKYICGDDGVLDYWLSLGAAGYRLDVADELPDEFLDNLRACVKKFDEEKIVIGEVWEDASNKEAYGVKRRYLLGDQLDSVMNYPFREAIIAYMKGEAATTFRDRIMGILENYPKCTVDVLMNFVSTHDIERAINRFGGQPCDDKSKDWMASNELSPEEYERGKTLLKGAMVLQFFLPGVPSIYYGDEAGLQGWKDPFNRRCYPWGQEDTELIDYTRQLAKIRREHPAFAEGAMEFLVLEDNVVGFARYIPENGSSAVILLNRGGDTTMVSLRDKAFGRYAFSTVISGICDGDAVILPKNSYAVISAVRTNVPNAR</sequence>
<evidence type="ECO:0000256" key="2">
    <source>
        <dbReference type="ARBA" id="ARBA00023295"/>
    </source>
</evidence>
<dbReference type="eggNOG" id="COG0366">
    <property type="taxonomic scope" value="Bacteria"/>
</dbReference>
<reference evidence="4 5" key="1">
    <citation type="submission" date="2013-07" db="EMBL/GenBank/DDBJ databases">
        <authorList>
            <person name="Weinstock G."/>
            <person name="Sodergren E."/>
            <person name="Wylie T."/>
            <person name="Fulton L."/>
            <person name="Fulton R."/>
            <person name="Fronick C."/>
            <person name="O'Laughlin M."/>
            <person name="Godfrey J."/>
            <person name="Miner T."/>
            <person name="Herter B."/>
            <person name="Appelbaum E."/>
            <person name="Cordes M."/>
            <person name="Lek S."/>
            <person name="Wollam A."/>
            <person name="Pepin K.H."/>
            <person name="Palsikar V.B."/>
            <person name="Mitreva M."/>
            <person name="Wilson R.K."/>
        </authorList>
    </citation>
    <scope>NUCLEOTIDE SEQUENCE [LARGE SCALE GENOMIC DNA]</scope>
    <source>
        <strain evidence="4 5">ATCC 27760</strain>
    </source>
</reference>
<comment type="caution">
    <text evidence="4">The sequence shown here is derived from an EMBL/GenBank/DDBJ whole genome shotgun (WGS) entry which is preliminary data.</text>
</comment>
<evidence type="ECO:0000313" key="5">
    <source>
        <dbReference type="Proteomes" id="UP000016662"/>
    </source>
</evidence>
<accession>U2M748</accession>
<dbReference type="PATRIC" id="fig|411473.3.peg.1377"/>
<dbReference type="InterPro" id="IPR017853">
    <property type="entry name" value="GH"/>
</dbReference>
<dbReference type="AlphaFoldDB" id="U2M748"/>
<dbReference type="InterPro" id="IPR045857">
    <property type="entry name" value="O16G_dom_2"/>
</dbReference>